<organism evidence="2 3">
    <name type="scientific">Mucilaginibacter pocheonensis</name>
    <dbReference type="NCBI Taxonomy" id="398050"/>
    <lineage>
        <taxon>Bacteria</taxon>
        <taxon>Pseudomonadati</taxon>
        <taxon>Bacteroidota</taxon>
        <taxon>Sphingobacteriia</taxon>
        <taxon>Sphingobacteriales</taxon>
        <taxon>Sphingobacteriaceae</taxon>
        <taxon>Mucilaginibacter</taxon>
    </lineage>
</organism>
<evidence type="ECO:0000313" key="2">
    <source>
        <dbReference type="EMBL" id="MDR6943054.1"/>
    </source>
</evidence>
<dbReference type="Proteomes" id="UP001247620">
    <property type="component" value="Unassembled WGS sequence"/>
</dbReference>
<sequence>MKLVLIGATGNVGATILKEALQRGHEVTAIARNPEKLNITNDRLTLKAADIFDIDSLAAILADHDAVISSYNSGWANPNIYDDFIAGSKAIQQAVKQSGVKRLLVIGGAGSLEIAPGVQLVDSPSFPAAYKPGASAARDYLNIIRTEEDLDWTFLSPAINMHPDSHGEPTRKFRLGTDQPVFNEKGENFILIEDLAVAVINELENNQFIKRRFTLGY</sequence>
<dbReference type="RefSeq" id="WP_310096690.1">
    <property type="nucleotide sequence ID" value="NZ_JAVDUU010000003.1"/>
</dbReference>
<dbReference type="InterPro" id="IPR051606">
    <property type="entry name" value="Polyketide_Oxido-like"/>
</dbReference>
<keyword evidence="3" id="KW-1185">Reference proteome</keyword>
<gene>
    <name evidence="2" type="ORF">J2W55_002907</name>
</gene>
<name>A0ABU1TCN7_9SPHI</name>
<dbReference type="CDD" id="cd05244">
    <property type="entry name" value="BVR-B_like_SDR_a"/>
    <property type="match status" value="1"/>
</dbReference>
<comment type="caution">
    <text evidence="2">The sequence shown here is derived from an EMBL/GenBank/DDBJ whole genome shotgun (WGS) entry which is preliminary data.</text>
</comment>
<dbReference type="InterPro" id="IPR016040">
    <property type="entry name" value="NAD(P)-bd_dom"/>
</dbReference>
<proteinExistence type="predicted"/>
<dbReference type="PANTHER" id="PTHR43355:SF2">
    <property type="entry name" value="FLAVIN REDUCTASE (NADPH)"/>
    <property type="match status" value="1"/>
</dbReference>
<evidence type="ECO:0000259" key="1">
    <source>
        <dbReference type="Pfam" id="PF13460"/>
    </source>
</evidence>
<feature type="domain" description="NAD(P)-binding" evidence="1">
    <location>
        <begin position="7"/>
        <end position="182"/>
    </location>
</feature>
<protein>
    <submittedName>
        <fullName evidence="2">NADH-flavin reductase</fullName>
    </submittedName>
</protein>
<dbReference type="EMBL" id="JAVDUU010000003">
    <property type="protein sequence ID" value="MDR6943054.1"/>
    <property type="molecule type" value="Genomic_DNA"/>
</dbReference>
<reference evidence="2 3" key="1">
    <citation type="submission" date="2023-07" db="EMBL/GenBank/DDBJ databases">
        <title>Sorghum-associated microbial communities from plants grown in Nebraska, USA.</title>
        <authorList>
            <person name="Schachtman D."/>
        </authorList>
    </citation>
    <scope>NUCLEOTIDE SEQUENCE [LARGE SCALE GENOMIC DNA]</scope>
    <source>
        <strain evidence="2 3">3262</strain>
    </source>
</reference>
<dbReference type="Pfam" id="PF13460">
    <property type="entry name" value="NAD_binding_10"/>
    <property type="match status" value="1"/>
</dbReference>
<dbReference type="InterPro" id="IPR036291">
    <property type="entry name" value="NAD(P)-bd_dom_sf"/>
</dbReference>
<dbReference type="PANTHER" id="PTHR43355">
    <property type="entry name" value="FLAVIN REDUCTASE (NADPH)"/>
    <property type="match status" value="1"/>
</dbReference>
<accession>A0ABU1TCN7</accession>
<evidence type="ECO:0000313" key="3">
    <source>
        <dbReference type="Proteomes" id="UP001247620"/>
    </source>
</evidence>
<dbReference type="SUPFAM" id="SSF51735">
    <property type="entry name" value="NAD(P)-binding Rossmann-fold domains"/>
    <property type="match status" value="1"/>
</dbReference>
<dbReference type="Gene3D" id="3.40.50.720">
    <property type="entry name" value="NAD(P)-binding Rossmann-like Domain"/>
    <property type="match status" value="1"/>
</dbReference>